<dbReference type="AlphaFoldDB" id="A0A0M3JJ97"/>
<evidence type="ECO:0000313" key="2">
    <source>
        <dbReference type="EMBL" id="VDK29295.1"/>
    </source>
</evidence>
<gene>
    <name evidence="2" type="ORF">ASIM_LOCUS7480</name>
</gene>
<sequence length="43" mass="4996">MRGEAGLGEFRRSEETLTRSDLQLGRGRRDQRDAHEITLVMNH</sequence>
<proteinExistence type="predicted"/>
<evidence type="ECO:0000313" key="4">
    <source>
        <dbReference type="WBParaSite" id="ASIM_0000771601-mRNA-1"/>
    </source>
</evidence>
<name>A0A0M3JJ97_ANISI</name>
<feature type="region of interest" description="Disordered" evidence="1">
    <location>
        <begin position="1"/>
        <end position="30"/>
    </location>
</feature>
<evidence type="ECO:0000256" key="1">
    <source>
        <dbReference type="SAM" id="MobiDB-lite"/>
    </source>
</evidence>
<protein>
    <submittedName>
        <fullName evidence="2 4">Uncharacterized protein</fullName>
    </submittedName>
</protein>
<dbReference type="EMBL" id="UYRR01018147">
    <property type="protein sequence ID" value="VDK29295.1"/>
    <property type="molecule type" value="Genomic_DNA"/>
</dbReference>
<keyword evidence="3" id="KW-1185">Reference proteome</keyword>
<dbReference type="Proteomes" id="UP000267096">
    <property type="component" value="Unassembled WGS sequence"/>
</dbReference>
<organism evidence="4">
    <name type="scientific">Anisakis simplex</name>
    <name type="common">Herring worm</name>
    <dbReference type="NCBI Taxonomy" id="6269"/>
    <lineage>
        <taxon>Eukaryota</taxon>
        <taxon>Metazoa</taxon>
        <taxon>Ecdysozoa</taxon>
        <taxon>Nematoda</taxon>
        <taxon>Chromadorea</taxon>
        <taxon>Rhabditida</taxon>
        <taxon>Spirurina</taxon>
        <taxon>Ascaridomorpha</taxon>
        <taxon>Ascaridoidea</taxon>
        <taxon>Anisakidae</taxon>
        <taxon>Anisakis</taxon>
        <taxon>Anisakis simplex complex</taxon>
    </lineage>
</organism>
<dbReference type="OrthoDB" id="5874415at2759"/>
<reference evidence="4" key="1">
    <citation type="submission" date="2017-02" db="UniProtKB">
        <authorList>
            <consortium name="WormBaseParasite"/>
        </authorList>
    </citation>
    <scope>IDENTIFICATION</scope>
</reference>
<accession>A0A0M3JJ97</accession>
<reference evidence="2 3" key="2">
    <citation type="submission" date="2018-11" db="EMBL/GenBank/DDBJ databases">
        <authorList>
            <consortium name="Pathogen Informatics"/>
        </authorList>
    </citation>
    <scope>NUCLEOTIDE SEQUENCE [LARGE SCALE GENOMIC DNA]</scope>
</reference>
<feature type="compositionally biased region" description="Basic and acidic residues" evidence="1">
    <location>
        <begin position="1"/>
        <end position="18"/>
    </location>
</feature>
<evidence type="ECO:0000313" key="3">
    <source>
        <dbReference type="Proteomes" id="UP000267096"/>
    </source>
</evidence>
<dbReference type="WBParaSite" id="ASIM_0000771601-mRNA-1">
    <property type="protein sequence ID" value="ASIM_0000771601-mRNA-1"/>
    <property type="gene ID" value="ASIM_0000771601"/>
</dbReference>